<dbReference type="OrthoDB" id="199599at2759"/>
<keyword evidence="3 5" id="KW-1133">Transmembrane helix</keyword>
<dbReference type="InterPro" id="IPR003807">
    <property type="entry name" value="DUF202"/>
</dbReference>
<dbReference type="PANTHER" id="PTHR34187:SF1">
    <property type="entry name" value="DUF202 DOMAIN-CONTAINING PROTEIN"/>
    <property type="match status" value="1"/>
</dbReference>
<evidence type="ECO:0000256" key="1">
    <source>
        <dbReference type="ARBA" id="ARBA00004127"/>
    </source>
</evidence>
<keyword evidence="4 5" id="KW-0472">Membrane</keyword>
<evidence type="ECO:0000256" key="5">
    <source>
        <dbReference type="SAM" id="Phobius"/>
    </source>
</evidence>
<keyword evidence="8" id="KW-1185">Reference proteome</keyword>
<name>A0A6A6P7B9_9PEZI</name>
<comment type="subcellular location">
    <subcellularLocation>
        <location evidence="1">Endomembrane system</location>
        <topology evidence="1">Multi-pass membrane protein</topology>
    </subcellularLocation>
</comment>
<dbReference type="EMBL" id="MU001674">
    <property type="protein sequence ID" value="KAF2459754.1"/>
    <property type="molecule type" value="Genomic_DNA"/>
</dbReference>
<evidence type="ECO:0000313" key="8">
    <source>
        <dbReference type="Proteomes" id="UP000799766"/>
    </source>
</evidence>
<dbReference type="PANTHER" id="PTHR34187">
    <property type="entry name" value="FGR18P"/>
    <property type="match status" value="1"/>
</dbReference>
<keyword evidence="2 5" id="KW-0812">Transmembrane</keyword>
<dbReference type="GO" id="GO:0012505">
    <property type="term" value="C:endomembrane system"/>
    <property type="evidence" value="ECO:0007669"/>
    <property type="project" value="UniProtKB-SubCell"/>
</dbReference>
<feature type="domain" description="DUF202" evidence="6">
    <location>
        <begin position="44"/>
        <end position="120"/>
    </location>
</feature>
<sequence length="156" mass="17774">MPDDLDLDEARRYRLRRQRPRWYDPIKKFWTRQISVTVSGREARDHLALERTFLGYLRTAVMISMAGTIIAQFFRLQHSVNPDVNLGYFVVGTPLAAVFVGSSVVVVLVGAFRFWRQQNAMVRGKVHAGGWEISLIMVWSVVVCIFLFGTMVGIPG</sequence>
<evidence type="ECO:0000256" key="2">
    <source>
        <dbReference type="ARBA" id="ARBA00022692"/>
    </source>
</evidence>
<protein>
    <recommendedName>
        <fullName evidence="6">DUF202 domain-containing protein</fullName>
    </recommendedName>
</protein>
<evidence type="ECO:0000313" key="7">
    <source>
        <dbReference type="EMBL" id="KAF2459754.1"/>
    </source>
</evidence>
<feature type="transmembrane region" description="Helical" evidence="5">
    <location>
        <begin position="133"/>
        <end position="154"/>
    </location>
</feature>
<evidence type="ECO:0000256" key="3">
    <source>
        <dbReference type="ARBA" id="ARBA00022989"/>
    </source>
</evidence>
<dbReference type="Proteomes" id="UP000799766">
    <property type="component" value="Unassembled WGS sequence"/>
</dbReference>
<evidence type="ECO:0000256" key="4">
    <source>
        <dbReference type="ARBA" id="ARBA00023136"/>
    </source>
</evidence>
<feature type="transmembrane region" description="Helical" evidence="5">
    <location>
        <begin position="53"/>
        <end position="74"/>
    </location>
</feature>
<evidence type="ECO:0000259" key="6">
    <source>
        <dbReference type="Pfam" id="PF02656"/>
    </source>
</evidence>
<feature type="transmembrane region" description="Helical" evidence="5">
    <location>
        <begin position="86"/>
        <end position="112"/>
    </location>
</feature>
<accession>A0A6A6P7B9</accession>
<gene>
    <name evidence="7" type="ORF">BDY21DRAFT_281242</name>
</gene>
<dbReference type="Pfam" id="PF02656">
    <property type="entry name" value="DUF202"/>
    <property type="match status" value="1"/>
</dbReference>
<dbReference type="InterPro" id="IPR052053">
    <property type="entry name" value="IM_YidH-like"/>
</dbReference>
<reference evidence="7" key="1">
    <citation type="journal article" date="2020" name="Stud. Mycol.">
        <title>101 Dothideomycetes genomes: a test case for predicting lifestyles and emergence of pathogens.</title>
        <authorList>
            <person name="Haridas S."/>
            <person name="Albert R."/>
            <person name="Binder M."/>
            <person name="Bloem J."/>
            <person name="Labutti K."/>
            <person name="Salamov A."/>
            <person name="Andreopoulos B."/>
            <person name="Baker S."/>
            <person name="Barry K."/>
            <person name="Bills G."/>
            <person name="Bluhm B."/>
            <person name="Cannon C."/>
            <person name="Castanera R."/>
            <person name="Culley D."/>
            <person name="Daum C."/>
            <person name="Ezra D."/>
            <person name="Gonzalez J."/>
            <person name="Henrissat B."/>
            <person name="Kuo A."/>
            <person name="Liang C."/>
            <person name="Lipzen A."/>
            <person name="Lutzoni F."/>
            <person name="Magnuson J."/>
            <person name="Mondo S."/>
            <person name="Nolan M."/>
            <person name="Ohm R."/>
            <person name="Pangilinan J."/>
            <person name="Park H.-J."/>
            <person name="Ramirez L."/>
            <person name="Alfaro M."/>
            <person name="Sun H."/>
            <person name="Tritt A."/>
            <person name="Yoshinaga Y."/>
            <person name="Zwiers L.-H."/>
            <person name="Turgeon B."/>
            <person name="Goodwin S."/>
            <person name="Spatafora J."/>
            <person name="Crous P."/>
            <person name="Grigoriev I."/>
        </authorList>
    </citation>
    <scope>NUCLEOTIDE SEQUENCE</scope>
    <source>
        <strain evidence="7">ATCC 16933</strain>
    </source>
</reference>
<dbReference type="AlphaFoldDB" id="A0A6A6P7B9"/>
<proteinExistence type="predicted"/>
<organism evidence="7 8">
    <name type="scientific">Lineolata rhizophorae</name>
    <dbReference type="NCBI Taxonomy" id="578093"/>
    <lineage>
        <taxon>Eukaryota</taxon>
        <taxon>Fungi</taxon>
        <taxon>Dikarya</taxon>
        <taxon>Ascomycota</taxon>
        <taxon>Pezizomycotina</taxon>
        <taxon>Dothideomycetes</taxon>
        <taxon>Dothideomycetes incertae sedis</taxon>
        <taxon>Lineolatales</taxon>
        <taxon>Lineolataceae</taxon>
        <taxon>Lineolata</taxon>
    </lineage>
</organism>